<gene>
    <name evidence="3" type="ORF">ACFL6M_05760</name>
</gene>
<name>A0ABV6YL84_UNCEI</name>
<sequence>MIVSNLQARKSRRRSRTTGPPDSQTGGRATSLDLIKTLYAQAPHAILHAPYCTLEHVLEGCQYLASTDGERLSAAVAYTSDSIEFTWSLAGRAETLRNLIAQVQHRLKSVSFVPVMETGRKSWSEMLGVPVLGRLFRAYLPEAKAPAGELRAGFEIQPLDPQTDAEAASCLMNAAYPSLPKLTTPENIQQISQTHYFFPDGCFFLVQQGTGQRVGLAISALCEEMQEGFVDWVQVAPRFRHHGLGSVLLRESIRRLCDKANFITASGSLDAPFASGELYRECGFEHSRQWTVLGQGSDAPDRHLPFVSRIRTQLP</sequence>
<keyword evidence="3" id="KW-0012">Acyltransferase</keyword>
<dbReference type="Gene3D" id="3.40.630.30">
    <property type="match status" value="1"/>
</dbReference>
<protein>
    <submittedName>
        <fullName evidence="3">GNAT family N-acetyltransferase</fullName>
        <ecNumber evidence="3">2.3.1.-</ecNumber>
    </submittedName>
</protein>
<dbReference type="Pfam" id="PF13508">
    <property type="entry name" value="Acetyltransf_7"/>
    <property type="match status" value="1"/>
</dbReference>
<dbReference type="InterPro" id="IPR016181">
    <property type="entry name" value="Acyl_CoA_acyltransferase"/>
</dbReference>
<evidence type="ECO:0000313" key="3">
    <source>
        <dbReference type="EMBL" id="MFC1573088.1"/>
    </source>
</evidence>
<dbReference type="PROSITE" id="PS51186">
    <property type="entry name" value="GNAT"/>
    <property type="match status" value="1"/>
</dbReference>
<dbReference type="GO" id="GO:0016746">
    <property type="term" value="F:acyltransferase activity"/>
    <property type="evidence" value="ECO:0007669"/>
    <property type="project" value="UniProtKB-KW"/>
</dbReference>
<feature type="domain" description="N-acetyltransferase" evidence="2">
    <location>
        <begin position="154"/>
        <end position="311"/>
    </location>
</feature>
<dbReference type="CDD" id="cd04301">
    <property type="entry name" value="NAT_SF"/>
    <property type="match status" value="1"/>
</dbReference>
<accession>A0ABV6YL84</accession>
<keyword evidence="3" id="KW-0808">Transferase</keyword>
<reference evidence="3 4" key="1">
    <citation type="submission" date="2024-09" db="EMBL/GenBank/DDBJ databases">
        <authorList>
            <person name="D'Angelo T."/>
        </authorList>
    </citation>
    <scope>NUCLEOTIDE SEQUENCE [LARGE SCALE GENOMIC DNA]</scope>
    <source>
        <strain evidence="3">SAG AM-320-E07</strain>
    </source>
</reference>
<evidence type="ECO:0000259" key="2">
    <source>
        <dbReference type="PROSITE" id="PS51186"/>
    </source>
</evidence>
<dbReference type="EC" id="2.3.1.-" evidence="3"/>
<keyword evidence="4" id="KW-1185">Reference proteome</keyword>
<feature type="region of interest" description="Disordered" evidence="1">
    <location>
        <begin position="1"/>
        <end position="28"/>
    </location>
</feature>
<evidence type="ECO:0000256" key="1">
    <source>
        <dbReference type="SAM" id="MobiDB-lite"/>
    </source>
</evidence>
<feature type="compositionally biased region" description="Polar residues" evidence="1">
    <location>
        <begin position="17"/>
        <end position="28"/>
    </location>
</feature>
<dbReference type="Proteomes" id="UP001593833">
    <property type="component" value="Unassembled WGS sequence"/>
</dbReference>
<dbReference type="InterPro" id="IPR000182">
    <property type="entry name" value="GNAT_dom"/>
</dbReference>
<proteinExistence type="predicted"/>
<dbReference type="SUPFAM" id="SSF55729">
    <property type="entry name" value="Acyl-CoA N-acyltransferases (Nat)"/>
    <property type="match status" value="1"/>
</dbReference>
<comment type="caution">
    <text evidence="3">The sequence shown here is derived from an EMBL/GenBank/DDBJ whole genome shotgun (WGS) entry which is preliminary data.</text>
</comment>
<organism evidence="3 4">
    <name type="scientific">Eiseniibacteriota bacterium</name>
    <dbReference type="NCBI Taxonomy" id="2212470"/>
    <lineage>
        <taxon>Bacteria</taxon>
        <taxon>Candidatus Eiseniibacteriota</taxon>
    </lineage>
</organism>
<evidence type="ECO:0000313" key="4">
    <source>
        <dbReference type="Proteomes" id="UP001593833"/>
    </source>
</evidence>
<dbReference type="EMBL" id="JBHPKH010000072">
    <property type="protein sequence ID" value="MFC1573088.1"/>
    <property type="molecule type" value="Genomic_DNA"/>
</dbReference>